<evidence type="ECO:0000313" key="17">
    <source>
        <dbReference type="EMBL" id="GCL65777.1"/>
    </source>
</evidence>
<evidence type="ECO:0000313" key="18">
    <source>
        <dbReference type="Proteomes" id="UP000301751"/>
    </source>
</evidence>
<dbReference type="InterPro" id="IPR036097">
    <property type="entry name" value="HisK_dim/P_sf"/>
</dbReference>
<dbReference type="Gene3D" id="6.10.340.10">
    <property type="match status" value="1"/>
</dbReference>
<dbReference type="GO" id="GO:0000155">
    <property type="term" value="F:phosphorelay sensor kinase activity"/>
    <property type="evidence" value="ECO:0007669"/>
    <property type="project" value="InterPro"/>
</dbReference>
<evidence type="ECO:0000256" key="14">
    <source>
        <dbReference type="RuleBase" id="RU364088"/>
    </source>
</evidence>
<dbReference type="FunFam" id="1.10.287.130:FF:000001">
    <property type="entry name" value="Two-component sensor histidine kinase"/>
    <property type="match status" value="1"/>
</dbReference>
<dbReference type="NCBIfam" id="TIGR01386">
    <property type="entry name" value="cztS_silS_copS"/>
    <property type="match status" value="1"/>
</dbReference>
<proteinExistence type="predicted"/>
<dbReference type="Proteomes" id="UP000301751">
    <property type="component" value="Unassembled WGS sequence"/>
</dbReference>
<accession>A0A480B0B1</accession>
<reference evidence="18" key="1">
    <citation type="submission" date="2019-03" db="EMBL/GenBank/DDBJ databases">
        <title>Aquabacterium pictum sp.nov., the first bacteriochlorophyll a-containing freshwater bacterium in the genus Aquabacterium of the class Betaproteobacteria.</title>
        <authorList>
            <person name="Hirose S."/>
            <person name="Tank M."/>
            <person name="Hara E."/>
            <person name="Tamaki H."/>
            <person name="Takaichi S."/>
            <person name="Haruta S."/>
            <person name="Hanada S."/>
        </authorList>
    </citation>
    <scope>NUCLEOTIDE SEQUENCE [LARGE SCALE GENOMIC DNA]</scope>
    <source>
        <strain evidence="18">W35</strain>
    </source>
</reference>
<dbReference type="AlphaFoldDB" id="A0A480B0B1"/>
<sequence length="444" mass="48035">MLCSHSIAHRLSKKLAIFTAIVIGMVSSASWFSVAMMVKQRNLQDLGVRCDLLADILSLEAQNGGETAVLQRLHTDAPMRARTRLEVWRPDGQLFYADATPASMQASEHVRAHEFAIDAPGLPGGQLRARYSVDFTSSAKLGARWAIILSVVTLMAGVVVALGSAWFVRRSLKPLNLLAAQTRAISPRQLDQRLALADPAEELSPWIVQFNALMDRLQQAYGQLEAFNADVAHELRTPLATLIGETEVALSRERSPQALRETLQSNLEEMQRLSALVNDMLFLSQADRGVTARRGAPVSLAGLAAQVSEFHEATLEDAGLALRIEGDATLPVDEPLVKRALSNLLGNATRFAEPGSTVVIAIAPAPEPQQVQVVVQNRGEAIAADHLPRLFDRFFRVDSARCCEDGQHHGLGLAIVAAIARMHAGRTVAESASGTTRVGFTLAT</sequence>
<keyword evidence="10 14" id="KW-0067">ATP-binding</keyword>
<keyword evidence="13 14" id="KW-0472">Membrane</keyword>
<dbReference type="Gene3D" id="1.10.287.130">
    <property type="match status" value="1"/>
</dbReference>
<comment type="catalytic activity">
    <reaction evidence="1 14">
        <text>ATP + protein L-histidine = ADP + protein N-phospho-L-histidine.</text>
        <dbReference type="EC" id="2.7.13.3"/>
    </reaction>
</comment>
<evidence type="ECO:0000256" key="12">
    <source>
        <dbReference type="ARBA" id="ARBA00023012"/>
    </source>
</evidence>
<dbReference type="SMART" id="SM00387">
    <property type="entry name" value="HATPase_c"/>
    <property type="match status" value="1"/>
</dbReference>
<comment type="subcellular location">
    <subcellularLocation>
        <location evidence="2 14">Cell inner membrane</location>
    </subcellularLocation>
</comment>
<keyword evidence="9 14" id="KW-0418">Kinase</keyword>
<keyword evidence="5" id="KW-0597">Phosphoprotein</keyword>
<evidence type="ECO:0000259" key="16">
    <source>
        <dbReference type="PROSITE" id="PS50885"/>
    </source>
</evidence>
<dbReference type="PROSITE" id="PS50109">
    <property type="entry name" value="HIS_KIN"/>
    <property type="match status" value="1"/>
</dbReference>
<evidence type="ECO:0000256" key="5">
    <source>
        <dbReference type="ARBA" id="ARBA00022553"/>
    </source>
</evidence>
<evidence type="ECO:0000256" key="7">
    <source>
        <dbReference type="ARBA" id="ARBA00022692"/>
    </source>
</evidence>
<feature type="transmembrane region" description="Helical" evidence="14">
    <location>
        <begin position="145"/>
        <end position="168"/>
    </location>
</feature>
<comment type="function">
    <text evidence="14">Member of a two-component regulatory system.</text>
</comment>
<organism evidence="17 18">
    <name type="scientific">Pseudaquabacterium pictum</name>
    <dbReference type="NCBI Taxonomy" id="2315236"/>
    <lineage>
        <taxon>Bacteria</taxon>
        <taxon>Pseudomonadati</taxon>
        <taxon>Pseudomonadota</taxon>
        <taxon>Betaproteobacteria</taxon>
        <taxon>Burkholderiales</taxon>
        <taxon>Sphaerotilaceae</taxon>
        <taxon>Pseudaquabacterium</taxon>
    </lineage>
</organism>
<dbReference type="PRINTS" id="PR00344">
    <property type="entry name" value="BCTRLSENSOR"/>
</dbReference>
<keyword evidence="18" id="KW-1185">Reference proteome</keyword>
<dbReference type="PANTHER" id="PTHR45436">
    <property type="entry name" value="SENSOR HISTIDINE KINASE YKOH"/>
    <property type="match status" value="1"/>
</dbReference>
<dbReference type="Gene3D" id="3.30.565.10">
    <property type="entry name" value="Histidine kinase-like ATPase, C-terminal domain"/>
    <property type="match status" value="1"/>
</dbReference>
<evidence type="ECO:0000256" key="1">
    <source>
        <dbReference type="ARBA" id="ARBA00000085"/>
    </source>
</evidence>
<dbReference type="InterPro" id="IPR003660">
    <property type="entry name" value="HAMP_dom"/>
</dbReference>
<dbReference type="Pfam" id="PF02518">
    <property type="entry name" value="HATPase_c"/>
    <property type="match status" value="1"/>
</dbReference>
<evidence type="ECO:0000256" key="3">
    <source>
        <dbReference type="ARBA" id="ARBA00022475"/>
    </source>
</evidence>
<dbReference type="InterPro" id="IPR003661">
    <property type="entry name" value="HisK_dim/P_dom"/>
</dbReference>
<keyword evidence="8 14" id="KW-0547">Nucleotide-binding</keyword>
<protein>
    <recommendedName>
        <fullName evidence="14">Sensor protein</fullName>
        <ecNumber evidence="14">2.7.13.3</ecNumber>
    </recommendedName>
</protein>
<name>A0A480B0B1_9BURK</name>
<keyword evidence="3 14" id="KW-1003">Cell membrane</keyword>
<dbReference type="InterPro" id="IPR004358">
    <property type="entry name" value="Sig_transdc_His_kin-like_C"/>
</dbReference>
<evidence type="ECO:0000256" key="4">
    <source>
        <dbReference type="ARBA" id="ARBA00022519"/>
    </source>
</evidence>
<gene>
    <name evidence="17" type="ORF">AQPW35_48580</name>
</gene>
<keyword evidence="12 14" id="KW-0902">Two-component regulatory system</keyword>
<dbReference type="GO" id="GO:0005886">
    <property type="term" value="C:plasma membrane"/>
    <property type="evidence" value="ECO:0007669"/>
    <property type="project" value="UniProtKB-SubCell"/>
</dbReference>
<feature type="domain" description="HAMP" evidence="16">
    <location>
        <begin position="169"/>
        <end position="222"/>
    </location>
</feature>
<dbReference type="Pfam" id="PF00512">
    <property type="entry name" value="HisKA"/>
    <property type="match status" value="1"/>
</dbReference>
<dbReference type="InterPro" id="IPR006290">
    <property type="entry name" value="CztS_silS_copS"/>
</dbReference>
<evidence type="ECO:0000256" key="11">
    <source>
        <dbReference type="ARBA" id="ARBA00022989"/>
    </source>
</evidence>
<evidence type="ECO:0000256" key="10">
    <source>
        <dbReference type="ARBA" id="ARBA00022840"/>
    </source>
</evidence>
<dbReference type="EC" id="2.7.13.3" evidence="14"/>
<dbReference type="InterPro" id="IPR036890">
    <property type="entry name" value="HATPase_C_sf"/>
</dbReference>
<evidence type="ECO:0000256" key="6">
    <source>
        <dbReference type="ARBA" id="ARBA00022679"/>
    </source>
</evidence>
<evidence type="ECO:0000256" key="9">
    <source>
        <dbReference type="ARBA" id="ARBA00022777"/>
    </source>
</evidence>
<dbReference type="InterPro" id="IPR005467">
    <property type="entry name" value="His_kinase_dom"/>
</dbReference>
<keyword evidence="6 14" id="KW-0808">Transferase</keyword>
<keyword evidence="11 14" id="KW-1133">Transmembrane helix</keyword>
<dbReference type="SUPFAM" id="SSF47384">
    <property type="entry name" value="Homodimeric domain of signal transducing histidine kinase"/>
    <property type="match status" value="1"/>
</dbReference>
<dbReference type="SMART" id="SM00388">
    <property type="entry name" value="HisKA"/>
    <property type="match status" value="1"/>
</dbReference>
<feature type="domain" description="Histidine kinase" evidence="15">
    <location>
        <begin position="230"/>
        <end position="444"/>
    </location>
</feature>
<dbReference type="SMART" id="SM00304">
    <property type="entry name" value="HAMP"/>
    <property type="match status" value="1"/>
</dbReference>
<feature type="transmembrane region" description="Helical" evidence="14">
    <location>
        <begin position="15"/>
        <end position="38"/>
    </location>
</feature>
<dbReference type="CDD" id="cd00082">
    <property type="entry name" value="HisKA"/>
    <property type="match status" value="1"/>
</dbReference>
<keyword evidence="4 14" id="KW-0997">Cell inner membrane</keyword>
<evidence type="ECO:0000256" key="13">
    <source>
        <dbReference type="ARBA" id="ARBA00023136"/>
    </source>
</evidence>
<dbReference type="PROSITE" id="PS50885">
    <property type="entry name" value="HAMP"/>
    <property type="match status" value="1"/>
</dbReference>
<dbReference type="InterPro" id="IPR003594">
    <property type="entry name" value="HATPase_dom"/>
</dbReference>
<evidence type="ECO:0000256" key="2">
    <source>
        <dbReference type="ARBA" id="ARBA00004533"/>
    </source>
</evidence>
<dbReference type="PANTHER" id="PTHR45436:SF9">
    <property type="entry name" value="SENSOR PROTEIN"/>
    <property type="match status" value="1"/>
</dbReference>
<dbReference type="SUPFAM" id="SSF55874">
    <property type="entry name" value="ATPase domain of HSP90 chaperone/DNA topoisomerase II/histidine kinase"/>
    <property type="match status" value="1"/>
</dbReference>
<evidence type="ECO:0000256" key="8">
    <source>
        <dbReference type="ARBA" id="ARBA00022741"/>
    </source>
</evidence>
<keyword evidence="7 14" id="KW-0812">Transmembrane</keyword>
<dbReference type="EMBL" id="BJCL01000020">
    <property type="protein sequence ID" value="GCL65777.1"/>
    <property type="molecule type" value="Genomic_DNA"/>
</dbReference>
<dbReference type="GO" id="GO:0005524">
    <property type="term" value="F:ATP binding"/>
    <property type="evidence" value="ECO:0007669"/>
    <property type="project" value="UniProtKB-KW"/>
</dbReference>
<comment type="caution">
    <text evidence="17">The sequence shown here is derived from an EMBL/GenBank/DDBJ whole genome shotgun (WGS) entry which is preliminary data.</text>
</comment>
<dbReference type="InterPro" id="IPR050428">
    <property type="entry name" value="TCS_sensor_his_kinase"/>
</dbReference>
<evidence type="ECO:0000259" key="15">
    <source>
        <dbReference type="PROSITE" id="PS50109"/>
    </source>
</evidence>